<name>F2JMQ4_CELLD</name>
<keyword evidence="4 6" id="KW-0408">Iron</keyword>
<keyword evidence="1 6" id="KW-0813">Transport</keyword>
<feature type="domain" description="4Fe-4S ferredoxin-type" evidence="7">
    <location>
        <begin position="1"/>
        <end position="29"/>
    </location>
</feature>
<dbReference type="RefSeq" id="WP_013657985.1">
    <property type="nucleotide sequence ID" value="NC_015275.1"/>
</dbReference>
<dbReference type="InterPro" id="IPR001080">
    <property type="entry name" value="3Fe4S_ferredoxin"/>
</dbReference>
<evidence type="ECO:0000256" key="4">
    <source>
        <dbReference type="ARBA" id="ARBA00023004"/>
    </source>
</evidence>
<dbReference type="Gene3D" id="3.30.70.20">
    <property type="match status" value="1"/>
</dbReference>
<proteinExistence type="predicted"/>
<dbReference type="PRINTS" id="PR00352">
    <property type="entry name" value="3FE4SFRDOXIN"/>
</dbReference>
<dbReference type="HOGENOM" id="CLU_139698_6_4_9"/>
<protein>
    <recommendedName>
        <fullName evidence="6">Ferredoxin</fullName>
    </recommendedName>
</protein>
<keyword evidence="2 6" id="KW-0479">Metal-binding</keyword>
<evidence type="ECO:0000256" key="6">
    <source>
        <dbReference type="RuleBase" id="RU368020"/>
    </source>
</evidence>
<dbReference type="EMBL" id="CP002582">
    <property type="protein sequence ID" value="ADZ84705.1"/>
    <property type="molecule type" value="Genomic_DNA"/>
</dbReference>
<dbReference type="KEGG" id="cle:Clole_3008"/>
<evidence type="ECO:0000256" key="3">
    <source>
        <dbReference type="ARBA" id="ARBA00022982"/>
    </source>
</evidence>
<dbReference type="PANTHER" id="PTHR36923">
    <property type="entry name" value="FERREDOXIN"/>
    <property type="match status" value="1"/>
</dbReference>
<keyword evidence="3 6" id="KW-0249">Electron transport</keyword>
<evidence type="ECO:0000256" key="2">
    <source>
        <dbReference type="ARBA" id="ARBA00022723"/>
    </source>
</evidence>
<dbReference type="GO" id="GO:0009055">
    <property type="term" value="F:electron transfer activity"/>
    <property type="evidence" value="ECO:0007669"/>
    <property type="project" value="UniProtKB-UniRule"/>
</dbReference>
<dbReference type="Proteomes" id="UP000008467">
    <property type="component" value="Chromosome"/>
</dbReference>
<evidence type="ECO:0000256" key="5">
    <source>
        <dbReference type="ARBA" id="ARBA00023014"/>
    </source>
</evidence>
<dbReference type="PANTHER" id="PTHR36923:SF3">
    <property type="entry name" value="FERREDOXIN"/>
    <property type="match status" value="1"/>
</dbReference>
<dbReference type="InterPro" id="IPR017896">
    <property type="entry name" value="4Fe4S_Fe-S-bd"/>
</dbReference>
<dbReference type="Pfam" id="PF13459">
    <property type="entry name" value="Fer4_15"/>
    <property type="match status" value="1"/>
</dbReference>
<accession>F2JMQ4</accession>
<gene>
    <name evidence="8" type="ordered locus">Clole_3008</name>
</gene>
<keyword evidence="9" id="KW-1185">Reference proteome</keyword>
<reference evidence="8 9" key="1">
    <citation type="journal article" date="2011" name="J. Bacteriol.">
        <title>Complete genome sequence of the cellulose-degrading bacterium Cellulosilyticum lentocellum.</title>
        <authorList>
            <consortium name="US DOE Joint Genome Institute"/>
            <person name="Miller D.A."/>
            <person name="Suen G."/>
            <person name="Bruce D."/>
            <person name="Copeland A."/>
            <person name="Cheng J.F."/>
            <person name="Detter C."/>
            <person name="Goodwin L.A."/>
            <person name="Han C.S."/>
            <person name="Hauser L.J."/>
            <person name="Land M.L."/>
            <person name="Lapidus A."/>
            <person name="Lucas S."/>
            <person name="Meincke L."/>
            <person name="Pitluck S."/>
            <person name="Tapia R."/>
            <person name="Teshima H."/>
            <person name="Woyke T."/>
            <person name="Fox B.G."/>
            <person name="Angert E.R."/>
            <person name="Currie C.R."/>
        </authorList>
    </citation>
    <scope>NUCLEOTIDE SEQUENCE [LARGE SCALE GENOMIC DNA]</scope>
    <source>
        <strain evidence="9">ATCC 49066 / DSM 5427 / NCIMB 11756 / RHM5</strain>
    </source>
</reference>
<dbReference type="GO" id="GO:0051536">
    <property type="term" value="F:iron-sulfur cluster binding"/>
    <property type="evidence" value="ECO:0007669"/>
    <property type="project" value="UniProtKB-KW"/>
</dbReference>
<dbReference type="PROSITE" id="PS51379">
    <property type="entry name" value="4FE4S_FER_2"/>
    <property type="match status" value="1"/>
</dbReference>
<evidence type="ECO:0000259" key="7">
    <source>
        <dbReference type="PROSITE" id="PS51379"/>
    </source>
</evidence>
<dbReference type="InterPro" id="IPR051269">
    <property type="entry name" value="Fe-S_cluster_ET"/>
</dbReference>
<dbReference type="AlphaFoldDB" id="F2JMQ4"/>
<evidence type="ECO:0000313" key="8">
    <source>
        <dbReference type="EMBL" id="ADZ84705.1"/>
    </source>
</evidence>
<dbReference type="SUPFAM" id="SSF54862">
    <property type="entry name" value="4Fe-4S ferredoxins"/>
    <property type="match status" value="1"/>
</dbReference>
<comment type="function">
    <text evidence="6">Ferredoxins are iron-sulfur proteins that transfer electrons in a wide variety of metabolic reactions.</text>
</comment>
<evidence type="ECO:0000313" key="9">
    <source>
        <dbReference type="Proteomes" id="UP000008467"/>
    </source>
</evidence>
<evidence type="ECO:0000256" key="1">
    <source>
        <dbReference type="ARBA" id="ARBA00022448"/>
    </source>
</evidence>
<sequence length="63" mass="6545">MKAIVDHDICIGCGLCASISEEVFTMNADGLSEPIADSIADELVEAAEEACSSCPVDAITIEK</sequence>
<dbReference type="STRING" id="642492.Clole_3008"/>
<keyword evidence="5 6" id="KW-0411">Iron-sulfur</keyword>
<dbReference type="eggNOG" id="COG1141">
    <property type="taxonomic scope" value="Bacteria"/>
</dbReference>
<organism evidence="8 9">
    <name type="scientific">Cellulosilyticum lentocellum (strain ATCC 49066 / DSM 5427 / NCIMB 11756 / RHM5)</name>
    <name type="common">Clostridium lentocellum</name>
    <dbReference type="NCBI Taxonomy" id="642492"/>
    <lineage>
        <taxon>Bacteria</taxon>
        <taxon>Bacillati</taxon>
        <taxon>Bacillota</taxon>
        <taxon>Clostridia</taxon>
        <taxon>Lachnospirales</taxon>
        <taxon>Cellulosilyticaceae</taxon>
        <taxon>Cellulosilyticum</taxon>
    </lineage>
</organism>
<dbReference type="GO" id="GO:0005506">
    <property type="term" value="F:iron ion binding"/>
    <property type="evidence" value="ECO:0007669"/>
    <property type="project" value="UniProtKB-UniRule"/>
</dbReference>